<gene>
    <name evidence="10" type="ORF">LKD70_11560</name>
</gene>
<evidence type="ECO:0000259" key="8">
    <source>
        <dbReference type="PROSITE" id="PS50110"/>
    </source>
</evidence>
<evidence type="ECO:0000256" key="3">
    <source>
        <dbReference type="ARBA" id="ARBA00023125"/>
    </source>
</evidence>
<accession>A0ABS8FYA8</accession>
<keyword evidence="11" id="KW-1185">Reference proteome</keyword>
<evidence type="ECO:0000259" key="9">
    <source>
        <dbReference type="PROSITE" id="PS51755"/>
    </source>
</evidence>
<keyword evidence="3 7" id="KW-0238">DNA-binding</keyword>
<dbReference type="Gene3D" id="3.40.50.2300">
    <property type="match status" value="1"/>
</dbReference>
<proteinExistence type="predicted"/>
<evidence type="ECO:0000256" key="5">
    <source>
        <dbReference type="ARBA" id="ARBA00024867"/>
    </source>
</evidence>
<name>A0ABS8FYA8_9FIRM</name>
<dbReference type="EMBL" id="JAJEQX010000021">
    <property type="protein sequence ID" value="MCC2255048.1"/>
    <property type="molecule type" value="Genomic_DNA"/>
</dbReference>
<feature type="modified residue" description="4-aspartylphosphate" evidence="6">
    <location>
        <position position="51"/>
    </location>
</feature>
<dbReference type="SUPFAM" id="SSF52172">
    <property type="entry name" value="CheY-like"/>
    <property type="match status" value="1"/>
</dbReference>
<dbReference type="InterPro" id="IPR001789">
    <property type="entry name" value="Sig_transdc_resp-reg_receiver"/>
</dbReference>
<evidence type="ECO:0000256" key="6">
    <source>
        <dbReference type="PROSITE-ProRule" id="PRU00169"/>
    </source>
</evidence>
<dbReference type="SMART" id="SM00448">
    <property type="entry name" value="REC"/>
    <property type="match status" value="1"/>
</dbReference>
<evidence type="ECO:0000256" key="2">
    <source>
        <dbReference type="ARBA" id="ARBA00023015"/>
    </source>
</evidence>
<comment type="function">
    <text evidence="5">May play the central regulatory role in sporulation. It may be an element of the effector pathway responsible for the activation of sporulation genes in response to nutritional stress. Spo0A may act in concert with spo0H (a sigma factor) to control the expression of some genes that are critical to the sporulation process.</text>
</comment>
<dbReference type="CDD" id="cd00383">
    <property type="entry name" value="trans_reg_C"/>
    <property type="match status" value="1"/>
</dbReference>
<dbReference type="Pfam" id="PF00486">
    <property type="entry name" value="Trans_reg_C"/>
    <property type="match status" value="1"/>
</dbReference>
<keyword evidence="6" id="KW-0597">Phosphoprotein</keyword>
<reference evidence="10 11" key="1">
    <citation type="submission" date="2021-10" db="EMBL/GenBank/DDBJ databases">
        <title>Anaerobic single-cell dispensing facilitates the cultivation of human gut bacteria.</title>
        <authorList>
            <person name="Afrizal A."/>
        </authorList>
    </citation>
    <scope>NUCLEOTIDE SEQUENCE [LARGE SCALE GENOMIC DNA]</scope>
    <source>
        <strain evidence="10 11">CLA-AA-H200</strain>
    </source>
</reference>
<evidence type="ECO:0000256" key="7">
    <source>
        <dbReference type="PROSITE-ProRule" id="PRU01091"/>
    </source>
</evidence>
<dbReference type="InterPro" id="IPR001867">
    <property type="entry name" value="OmpR/PhoB-type_DNA-bd"/>
</dbReference>
<evidence type="ECO:0000313" key="11">
    <source>
        <dbReference type="Proteomes" id="UP001198151"/>
    </source>
</evidence>
<keyword evidence="4" id="KW-0804">Transcription</keyword>
<evidence type="ECO:0000313" key="10">
    <source>
        <dbReference type="EMBL" id="MCC2255048.1"/>
    </source>
</evidence>
<dbReference type="InterPro" id="IPR039420">
    <property type="entry name" value="WalR-like"/>
</dbReference>
<sequence>MYRILVVEDDAVLRNGIVYSLKKEGYESVAAGSLKEMKEQLSRPVDAVLLDVSLADGDSRNYLEAHRREVKAPVIFLTARSAERDQIRGFDAGADDYVTKPFSIPLLLRRLRAVLRRNAREEDGLYRTEDLTYDFHTKTLKKAGEPVALSRTEIRILEILIENRNQVLTWETMLEKIWDIDGNFVDKNTLSANIARLRGKIEEDRKNPRHILNVFGIGYKWSDENGK</sequence>
<evidence type="ECO:0000256" key="1">
    <source>
        <dbReference type="ARBA" id="ARBA00018672"/>
    </source>
</evidence>
<dbReference type="SMART" id="SM00862">
    <property type="entry name" value="Trans_reg_C"/>
    <property type="match status" value="1"/>
</dbReference>
<dbReference type="Proteomes" id="UP001198151">
    <property type="component" value="Unassembled WGS sequence"/>
</dbReference>
<organism evidence="10 11">
    <name type="scientific">Ruminococcus turbiniformis</name>
    <dbReference type="NCBI Taxonomy" id="2881258"/>
    <lineage>
        <taxon>Bacteria</taxon>
        <taxon>Bacillati</taxon>
        <taxon>Bacillota</taxon>
        <taxon>Clostridia</taxon>
        <taxon>Eubacteriales</taxon>
        <taxon>Oscillospiraceae</taxon>
        <taxon>Ruminococcus</taxon>
    </lineage>
</organism>
<evidence type="ECO:0000256" key="4">
    <source>
        <dbReference type="ARBA" id="ARBA00023163"/>
    </source>
</evidence>
<dbReference type="InterPro" id="IPR036388">
    <property type="entry name" value="WH-like_DNA-bd_sf"/>
</dbReference>
<dbReference type="RefSeq" id="WP_227708188.1">
    <property type="nucleotide sequence ID" value="NZ_JAJEQX010000021.1"/>
</dbReference>
<dbReference type="Gene3D" id="1.10.10.10">
    <property type="entry name" value="Winged helix-like DNA-binding domain superfamily/Winged helix DNA-binding domain"/>
    <property type="match status" value="1"/>
</dbReference>
<dbReference type="Gene3D" id="6.10.250.690">
    <property type="match status" value="1"/>
</dbReference>
<feature type="DNA-binding region" description="OmpR/PhoB-type" evidence="7">
    <location>
        <begin position="123"/>
        <end position="223"/>
    </location>
</feature>
<dbReference type="PANTHER" id="PTHR48111">
    <property type="entry name" value="REGULATOR OF RPOS"/>
    <property type="match status" value="1"/>
</dbReference>
<comment type="caution">
    <text evidence="10">The sequence shown here is derived from an EMBL/GenBank/DDBJ whole genome shotgun (WGS) entry which is preliminary data.</text>
</comment>
<dbReference type="PANTHER" id="PTHR48111:SF73">
    <property type="entry name" value="ALKALINE PHOSPHATASE SYNTHESIS TRANSCRIPTIONAL REGULATORY PROTEIN PHOP"/>
    <property type="match status" value="1"/>
</dbReference>
<dbReference type="Pfam" id="PF00072">
    <property type="entry name" value="Response_reg"/>
    <property type="match status" value="1"/>
</dbReference>
<dbReference type="InterPro" id="IPR011006">
    <property type="entry name" value="CheY-like_superfamily"/>
</dbReference>
<dbReference type="PROSITE" id="PS51755">
    <property type="entry name" value="OMPR_PHOB"/>
    <property type="match status" value="1"/>
</dbReference>
<protein>
    <recommendedName>
        <fullName evidence="1">Stage 0 sporulation protein A homolog</fullName>
    </recommendedName>
</protein>
<feature type="domain" description="Response regulatory" evidence="8">
    <location>
        <begin position="3"/>
        <end position="115"/>
    </location>
</feature>
<dbReference type="PROSITE" id="PS50110">
    <property type="entry name" value="RESPONSE_REGULATORY"/>
    <property type="match status" value="1"/>
</dbReference>
<feature type="domain" description="OmpR/PhoB-type" evidence="9">
    <location>
        <begin position="123"/>
        <end position="223"/>
    </location>
</feature>
<keyword evidence="2" id="KW-0805">Transcription regulation</keyword>